<evidence type="ECO:0000256" key="4">
    <source>
        <dbReference type="ARBA" id="ARBA00022807"/>
    </source>
</evidence>
<evidence type="ECO:0000256" key="2">
    <source>
        <dbReference type="ARBA" id="ARBA00022670"/>
    </source>
</evidence>
<proteinExistence type="inferred from homology"/>
<keyword evidence="2" id="KW-0645">Protease</keyword>
<evidence type="ECO:0008006" key="7">
    <source>
        <dbReference type="Google" id="ProtNLM"/>
    </source>
</evidence>
<dbReference type="Proteomes" id="UP000053257">
    <property type="component" value="Unassembled WGS sequence"/>
</dbReference>
<gene>
    <name evidence="5" type="ORF">PHLGIDRAFT_108994</name>
</gene>
<keyword evidence="3" id="KW-0378">Hydrolase</keyword>
<accession>A0A0C3NIY8</accession>
<comment type="similarity">
    <text evidence="1">Belongs to the peptidase C15 family.</text>
</comment>
<dbReference type="GO" id="GO:0006508">
    <property type="term" value="P:proteolysis"/>
    <property type="evidence" value="ECO:0007669"/>
    <property type="project" value="UniProtKB-KW"/>
</dbReference>
<reference evidence="5 6" key="1">
    <citation type="journal article" date="2014" name="PLoS Genet.">
        <title>Analysis of the Phlebiopsis gigantea genome, transcriptome and secretome provides insight into its pioneer colonization strategies of wood.</title>
        <authorList>
            <person name="Hori C."/>
            <person name="Ishida T."/>
            <person name="Igarashi K."/>
            <person name="Samejima M."/>
            <person name="Suzuki H."/>
            <person name="Master E."/>
            <person name="Ferreira P."/>
            <person name="Ruiz-Duenas F.J."/>
            <person name="Held B."/>
            <person name="Canessa P."/>
            <person name="Larrondo L.F."/>
            <person name="Schmoll M."/>
            <person name="Druzhinina I.S."/>
            <person name="Kubicek C.P."/>
            <person name="Gaskell J.A."/>
            <person name="Kersten P."/>
            <person name="St John F."/>
            <person name="Glasner J."/>
            <person name="Sabat G."/>
            <person name="Splinter BonDurant S."/>
            <person name="Syed K."/>
            <person name="Yadav J."/>
            <person name="Mgbeahuruike A.C."/>
            <person name="Kovalchuk A."/>
            <person name="Asiegbu F.O."/>
            <person name="Lackner G."/>
            <person name="Hoffmeister D."/>
            <person name="Rencoret J."/>
            <person name="Gutierrez A."/>
            <person name="Sun H."/>
            <person name="Lindquist E."/>
            <person name="Barry K."/>
            <person name="Riley R."/>
            <person name="Grigoriev I.V."/>
            <person name="Henrissat B."/>
            <person name="Kues U."/>
            <person name="Berka R.M."/>
            <person name="Martinez A.T."/>
            <person name="Covert S.F."/>
            <person name="Blanchette R.A."/>
            <person name="Cullen D."/>
        </authorList>
    </citation>
    <scope>NUCLEOTIDE SEQUENCE [LARGE SCALE GENOMIC DNA]</scope>
    <source>
        <strain evidence="5 6">11061_1 CR5-6</strain>
    </source>
</reference>
<evidence type="ECO:0000256" key="1">
    <source>
        <dbReference type="ARBA" id="ARBA00006641"/>
    </source>
</evidence>
<evidence type="ECO:0000313" key="6">
    <source>
        <dbReference type="Proteomes" id="UP000053257"/>
    </source>
</evidence>
<dbReference type="InterPro" id="IPR016125">
    <property type="entry name" value="Peptidase_C15-like"/>
</dbReference>
<protein>
    <recommendedName>
        <fullName evidence="7">Peptidase C15, pyroglutamyl peptidase I-like protein</fullName>
    </recommendedName>
</protein>
<dbReference type="HOGENOM" id="CLU_043960_1_0_1"/>
<keyword evidence="4" id="KW-0788">Thiol protease</keyword>
<keyword evidence="6" id="KW-1185">Reference proteome</keyword>
<dbReference type="PANTHER" id="PTHR23402:SF1">
    <property type="entry name" value="PYROGLUTAMYL-PEPTIDASE I"/>
    <property type="match status" value="1"/>
</dbReference>
<organism evidence="5 6">
    <name type="scientific">Phlebiopsis gigantea (strain 11061_1 CR5-6)</name>
    <name type="common">White-rot fungus</name>
    <name type="synonym">Peniophora gigantea</name>
    <dbReference type="NCBI Taxonomy" id="745531"/>
    <lineage>
        <taxon>Eukaryota</taxon>
        <taxon>Fungi</taxon>
        <taxon>Dikarya</taxon>
        <taxon>Basidiomycota</taxon>
        <taxon>Agaricomycotina</taxon>
        <taxon>Agaricomycetes</taxon>
        <taxon>Polyporales</taxon>
        <taxon>Phanerochaetaceae</taxon>
        <taxon>Phlebiopsis</taxon>
    </lineage>
</organism>
<dbReference type="InterPro" id="IPR036440">
    <property type="entry name" value="Peptidase_C15-like_sf"/>
</dbReference>
<evidence type="ECO:0000313" key="5">
    <source>
        <dbReference type="EMBL" id="KIP04849.1"/>
    </source>
</evidence>
<dbReference type="OrthoDB" id="407146at2759"/>
<dbReference type="SUPFAM" id="SSF53182">
    <property type="entry name" value="Pyrrolidone carboxyl peptidase (pyroglutamate aminopeptidase)"/>
    <property type="match status" value="1"/>
</dbReference>
<evidence type="ECO:0000256" key="3">
    <source>
        <dbReference type="ARBA" id="ARBA00022801"/>
    </source>
</evidence>
<name>A0A0C3NIY8_PHLG1</name>
<dbReference type="EMBL" id="KN840560">
    <property type="protein sequence ID" value="KIP04849.1"/>
    <property type="molecule type" value="Genomic_DNA"/>
</dbReference>
<sequence>MPSVPHHTVDKPDRNAIRVLITGFGPFWRYKENPSWAAVKPLHNTMQEDTAPVIQQIYITTLEVPVLYQDVLTITPGLHAKPPVLPPPADPAYAALHLPENGFDFIFHVGVAGRGPLRLEKLAHKLGYRMKDADGNHAPIVQIPKELPQDSPEPEIMGKALLPPMPTQDPHLGDEPRPIEHPEAHQPRGFGKGYETMPDELYTEIDVPRLIHHLKDTGILKVYSSMDAGHFLCDFLFYASLAEAKRHASKLEKDKTRSTPPKMTPVLFMHCPPVGQPLDTEEVTDAIKKVVLWVCARLSV</sequence>
<dbReference type="Gene3D" id="3.40.630.20">
    <property type="entry name" value="Peptidase C15, pyroglutamyl peptidase I-like"/>
    <property type="match status" value="1"/>
</dbReference>
<dbReference type="AlphaFoldDB" id="A0A0C3NIY8"/>
<dbReference type="PANTHER" id="PTHR23402">
    <property type="entry name" value="PROTEASE FAMILY C15 PYROGLUTAMYL-PEPTIDASE I-RELATED"/>
    <property type="match status" value="1"/>
</dbReference>
<dbReference type="GO" id="GO:0008234">
    <property type="term" value="F:cysteine-type peptidase activity"/>
    <property type="evidence" value="ECO:0007669"/>
    <property type="project" value="UniProtKB-KW"/>
</dbReference>